<dbReference type="InterPro" id="IPR014756">
    <property type="entry name" value="Ig_E-set"/>
</dbReference>
<dbReference type="SUPFAM" id="SSF53474">
    <property type="entry name" value="alpha/beta-Hydrolases"/>
    <property type="match status" value="1"/>
</dbReference>
<keyword evidence="3" id="KW-0378">Hydrolase</keyword>
<dbReference type="PANTHER" id="PTHR48098">
    <property type="entry name" value="ENTEROCHELIN ESTERASE-RELATED"/>
    <property type="match status" value="1"/>
</dbReference>
<dbReference type="GO" id="GO:0005737">
    <property type="term" value="C:cytoplasm"/>
    <property type="evidence" value="ECO:0007669"/>
    <property type="project" value="UniProtKB-SubCell"/>
</dbReference>
<keyword evidence="2" id="KW-0963">Cytoplasm</keyword>
<dbReference type="RefSeq" id="WP_167041174.1">
    <property type="nucleotide sequence ID" value="NZ_BAAANA010000003.1"/>
</dbReference>
<evidence type="ECO:0000256" key="3">
    <source>
        <dbReference type="ARBA" id="ARBA00022801"/>
    </source>
</evidence>
<dbReference type="GO" id="GO:0008849">
    <property type="term" value="F:enterochelin esterase activity"/>
    <property type="evidence" value="ECO:0007669"/>
    <property type="project" value="InterPro"/>
</dbReference>
<dbReference type="GO" id="GO:0005506">
    <property type="term" value="F:iron ion binding"/>
    <property type="evidence" value="ECO:0007669"/>
    <property type="project" value="InterPro"/>
</dbReference>
<proteinExistence type="inferred from homology"/>
<name>A0A7Y2LXA5_9MICO</name>
<accession>A0A7Y2LXA5</accession>
<gene>
    <name evidence="7" type="ORF">HLA99_01460</name>
</gene>
<dbReference type="GO" id="GO:0005975">
    <property type="term" value="P:carbohydrate metabolic process"/>
    <property type="evidence" value="ECO:0007669"/>
    <property type="project" value="UniProtKB-ARBA"/>
</dbReference>
<dbReference type="Gene3D" id="2.60.40.10">
    <property type="entry name" value="Immunoglobulins"/>
    <property type="match status" value="1"/>
</dbReference>
<dbReference type="Pfam" id="PF00756">
    <property type="entry name" value="Esterase"/>
    <property type="match status" value="1"/>
</dbReference>
<dbReference type="InterPro" id="IPR013783">
    <property type="entry name" value="Ig-like_fold"/>
</dbReference>
<comment type="caution">
    <text evidence="7">The sequence shown here is derived from an EMBL/GenBank/DDBJ whole genome shotgun (WGS) entry which is preliminary data.</text>
</comment>
<dbReference type="InterPro" id="IPR021764">
    <property type="entry name" value="Enterochelin_esterase_N"/>
</dbReference>
<dbReference type="AlphaFoldDB" id="A0A7Y2LXA5"/>
<evidence type="ECO:0000313" key="8">
    <source>
        <dbReference type="Proteomes" id="UP000543598"/>
    </source>
</evidence>
<reference evidence="7 8" key="1">
    <citation type="submission" date="2020-05" db="EMBL/GenBank/DDBJ databases">
        <title>MicrobeNet Type strains.</title>
        <authorList>
            <person name="Nicholson A.C."/>
        </authorList>
    </citation>
    <scope>NUCLEOTIDE SEQUENCE [LARGE SCALE GENOMIC DNA]</scope>
    <source>
        <strain evidence="7 8">JCM 14282</strain>
    </source>
</reference>
<protein>
    <submittedName>
        <fullName evidence="7">DUF3327 domain-containing protein</fullName>
    </submittedName>
</protein>
<dbReference type="GO" id="GO:0006826">
    <property type="term" value="P:iron ion transport"/>
    <property type="evidence" value="ECO:0007669"/>
    <property type="project" value="InterPro"/>
</dbReference>
<keyword evidence="8" id="KW-1185">Reference proteome</keyword>
<feature type="domain" description="Enterochelin esterase N-terminal" evidence="6">
    <location>
        <begin position="52"/>
        <end position="165"/>
    </location>
</feature>
<organism evidence="7 8">
    <name type="scientific">Microbacterium ulmi</name>
    <dbReference type="NCBI Taxonomy" id="179095"/>
    <lineage>
        <taxon>Bacteria</taxon>
        <taxon>Bacillati</taxon>
        <taxon>Actinomycetota</taxon>
        <taxon>Actinomycetes</taxon>
        <taxon>Micrococcales</taxon>
        <taxon>Microbacteriaceae</taxon>
        <taxon>Microbacterium</taxon>
    </lineage>
</organism>
<dbReference type="InterPro" id="IPR050583">
    <property type="entry name" value="Mycobacterial_A85_antigen"/>
</dbReference>
<dbReference type="InterPro" id="IPR029058">
    <property type="entry name" value="AB_hydrolase_fold"/>
</dbReference>
<evidence type="ECO:0000256" key="2">
    <source>
        <dbReference type="ARBA" id="ARBA00022490"/>
    </source>
</evidence>
<dbReference type="Gene3D" id="3.40.50.1820">
    <property type="entry name" value="alpha/beta hydrolase"/>
    <property type="match status" value="1"/>
</dbReference>
<evidence type="ECO:0000313" key="7">
    <source>
        <dbReference type="EMBL" id="NNH02535.1"/>
    </source>
</evidence>
<dbReference type="SUPFAM" id="SSF81296">
    <property type="entry name" value="E set domains"/>
    <property type="match status" value="1"/>
</dbReference>
<evidence type="ECO:0000256" key="1">
    <source>
        <dbReference type="ARBA" id="ARBA00004496"/>
    </source>
</evidence>
<feature type="region of interest" description="Disordered" evidence="5">
    <location>
        <begin position="1"/>
        <end position="21"/>
    </location>
</feature>
<evidence type="ECO:0000259" key="6">
    <source>
        <dbReference type="Pfam" id="PF11806"/>
    </source>
</evidence>
<evidence type="ECO:0000256" key="4">
    <source>
        <dbReference type="ARBA" id="ARBA00024201"/>
    </source>
</evidence>
<dbReference type="PANTHER" id="PTHR48098:SF3">
    <property type="entry name" value="IRON(III) ENTEROBACTIN ESTERASE"/>
    <property type="match status" value="1"/>
</dbReference>
<dbReference type="Proteomes" id="UP000543598">
    <property type="component" value="Unassembled WGS sequence"/>
</dbReference>
<comment type="similarity">
    <text evidence="4">Belongs to the Fes family.</text>
</comment>
<dbReference type="EMBL" id="JABEMB010000001">
    <property type="protein sequence ID" value="NNH02535.1"/>
    <property type="molecule type" value="Genomic_DNA"/>
</dbReference>
<feature type="region of interest" description="Disordered" evidence="5">
    <location>
        <begin position="130"/>
        <end position="150"/>
    </location>
</feature>
<dbReference type="InterPro" id="IPR000801">
    <property type="entry name" value="Esterase-like"/>
</dbReference>
<dbReference type="Pfam" id="PF11806">
    <property type="entry name" value="Enterochelin_N"/>
    <property type="match status" value="1"/>
</dbReference>
<comment type="subcellular location">
    <subcellularLocation>
        <location evidence="1">Cytoplasm</location>
    </subcellularLocation>
</comment>
<sequence length="391" mass="41900">MRSPLKTPLTTEGTPVRVPPGALKADAARPGFWDRHPRTPLLGRPAGEGMREVHFVWRPEPGLEAIVHVNSLTDRHRADITAARFVPIADDVWHVGYVLPETLVASYRVVALPHIPSDIGRERSAWKGVHEAGAPDPLSPETITNPLGGGSSVLRMPRSREHPSWSALRHGAAPQGEPLRLGTEHPAWLVRPAGQVSRLLVVFDGEVWLRMGFAHAFAHRGESALAAVLVGSGSLEQRAALLPRPDRVAQLVERQILPAVEAATGIRLGPDAVVAAGESFGGLAAAGLAVRRPDLVATAIAQSGSYHYGEGRPLRGDAVEPGDLVARLLRGRAHGHVVVQAGVEEETLAPLSRTFAETADAAGMRISHEEWSGGHDFAWWSDALFFALDGL</sequence>
<evidence type="ECO:0000256" key="5">
    <source>
        <dbReference type="SAM" id="MobiDB-lite"/>
    </source>
</evidence>